<accession>A0AAD6X714</accession>
<organism evidence="2 3">
    <name type="scientific">Mycena alexandri</name>
    <dbReference type="NCBI Taxonomy" id="1745969"/>
    <lineage>
        <taxon>Eukaryota</taxon>
        <taxon>Fungi</taxon>
        <taxon>Dikarya</taxon>
        <taxon>Basidiomycota</taxon>
        <taxon>Agaricomycotina</taxon>
        <taxon>Agaricomycetes</taxon>
        <taxon>Agaricomycetidae</taxon>
        <taxon>Agaricales</taxon>
        <taxon>Marasmiineae</taxon>
        <taxon>Mycenaceae</taxon>
        <taxon>Mycena</taxon>
    </lineage>
</organism>
<gene>
    <name evidence="2" type="ORF">C8F04DRAFT_1183070</name>
</gene>
<dbReference type="InterPro" id="IPR001810">
    <property type="entry name" value="F-box_dom"/>
</dbReference>
<dbReference type="Pfam" id="PF12937">
    <property type="entry name" value="F-box-like"/>
    <property type="match status" value="1"/>
</dbReference>
<feature type="domain" description="F-box" evidence="1">
    <location>
        <begin position="62"/>
        <end position="129"/>
    </location>
</feature>
<evidence type="ECO:0000313" key="2">
    <source>
        <dbReference type="EMBL" id="KAJ7034524.1"/>
    </source>
</evidence>
<dbReference type="AlphaFoldDB" id="A0AAD6X714"/>
<keyword evidence="3" id="KW-1185">Reference proteome</keyword>
<proteinExistence type="predicted"/>
<dbReference type="EMBL" id="JARJCM010000056">
    <property type="protein sequence ID" value="KAJ7034524.1"/>
    <property type="molecule type" value="Genomic_DNA"/>
</dbReference>
<dbReference type="Gene3D" id="1.20.1280.50">
    <property type="match status" value="1"/>
</dbReference>
<comment type="caution">
    <text evidence="2">The sequence shown here is derived from an EMBL/GenBank/DDBJ whole genome shotgun (WGS) entry which is preliminary data.</text>
</comment>
<reference evidence="2" key="1">
    <citation type="submission" date="2023-03" db="EMBL/GenBank/DDBJ databases">
        <title>Massive genome expansion in bonnet fungi (Mycena s.s.) driven by repeated elements and novel gene families across ecological guilds.</title>
        <authorList>
            <consortium name="Lawrence Berkeley National Laboratory"/>
            <person name="Harder C.B."/>
            <person name="Miyauchi S."/>
            <person name="Viragh M."/>
            <person name="Kuo A."/>
            <person name="Thoen E."/>
            <person name="Andreopoulos B."/>
            <person name="Lu D."/>
            <person name="Skrede I."/>
            <person name="Drula E."/>
            <person name="Henrissat B."/>
            <person name="Morin E."/>
            <person name="Kohler A."/>
            <person name="Barry K."/>
            <person name="LaButti K."/>
            <person name="Morin E."/>
            <person name="Salamov A."/>
            <person name="Lipzen A."/>
            <person name="Mereny Z."/>
            <person name="Hegedus B."/>
            <person name="Baldrian P."/>
            <person name="Stursova M."/>
            <person name="Weitz H."/>
            <person name="Taylor A."/>
            <person name="Grigoriev I.V."/>
            <person name="Nagy L.G."/>
            <person name="Martin F."/>
            <person name="Kauserud H."/>
        </authorList>
    </citation>
    <scope>NUCLEOTIDE SEQUENCE</scope>
    <source>
        <strain evidence="2">CBHHK200</strain>
    </source>
</reference>
<name>A0AAD6X714_9AGAR</name>
<protein>
    <recommendedName>
        <fullName evidence="1">F-box domain-containing protein</fullName>
    </recommendedName>
</protein>
<sequence length="403" mass="45893">MSEPGLNGENNFELGKNWVQNLVAFARPSTGGTGWCQGQVEEYDVEIAKYHADACHSISAPIRRLPDEMMLQIFHLCSPLKHLASYGDWGYLFFDADANLKTEHIAHLAQVCATWRSLVLDSPTLWSTIELDFEYMIPLSNRNNAGEILALARSLIALLQIWIDRYTFSFKELAPSKGKYPLLQTLHISRLPEDCDFFEIAPRLTAVTLESPFPAHPKLPWEQLRSLSYSDLDTKDLPIALAQVSRCPQLTSCSSAFRVCRAWSICRSQTPGIAREDPEMFLVDDILRGLTLTLDSADEPPVPRLHSFECKTFMQSKDDVYLDFIASRVAPGRNAAEPFESSIIYYRSITAANLTERLAEFVLRKEIRSRLERDHTGSLWHTEPNRSHRWRNDSAIYNSNPRI</sequence>
<evidence type="ECO:0000259" key="1">
    <source>
        <dbReference type="Pfam" id="PF12937"/>
    </source>
</evidence>
<dbReference type="Proteomes" id="UP001218188">
    <property type="component" value="Unassembled WGS sequence"/>
</dbReference>
<evidence type="ECO:0000313" key="3">
    <source>
        <dbReference type="Proteomes" id="UP001218188"/>
    </source>
</evidence>